<comment type="caution">
    <text evidence="4">The sequence shown here is derived from an EMBL/GenBank/DDBJ whole genome shotgun (WGS) entry which is preliminary data.</text>
</comment>
<name>A0A835DQV2_TETSI</name>
<keyword evidence="5" id="KW-1185">Reference proteome</keyword>
<dbReference type="PANTHER" id="PTHR34287">
    <property type="entry name" value="OS06G0551500 PROTEIN-RELATED"/>
    <property type="match status" value="1"/>
</dbReference>
<dbReference type="InterPro" id="IPR001878">
    <property type="entry name" value="Znf_CCHC"/>
</dbReference>
<dbReference type="Pfam" id="PF00098">
    <property type="entry name" value="zf-CCHC"/>
    <property type="match status" value="1"/>
</dbReference>
<reference evidence="4 5" key="1">
    <citation type="submission" date="2020-04" db="EMBL/GenBank/DDBJ databases">
        <title>Plant Genome Project.</title>
        <authorList>
            <person name="Zhang R.-G."/>
        </authorList>
    </citation>
    <scope>NUCLEOTIDE SEQUENCE [LARGE SCALE GENOMIC DNA]</scope>
    <source>
        <strain evidence="4">YNK0</strain>
        <tissue evidence="4">Leaf</tissue>
    </source>
</reference>
<keyword evidence="1" id="KW-0862">Zinc</keyword>
<feature type="compositionally biased region" description="Basic residues" evidence="2">
    <location>
        <begin position="120"/>
        <end position="136"/>
    </location>
</feature>
<dbReference type="EMBL" id="JABCRI010000003">
    <property type="protein sequence ID" value="KAF8409097.1"/>
    <property type="molecule type" value="Genomic_DNA"/>
</dbReference>
<keyword evidence="1" id="KW-0479">Metal-binding</keyword>
<accession>A0A835DQV2</accession>
<feature type="domain" description="CCHC-type" evidence="3">
    <location>
        <begin position="143"/>
        <end position="156"/>
    </location>
</feature>
<organism evidence="4 5">
    <name type="scientific">Tetracentron sinense</name>
    <name type="common">Spur-leaf</name>
    <dbReference type="NCBI Taxonomy" id="13715"/>
    <lineage>
        <taxon>Eukaryota</taxon>
        <taxon>Viridiplantae</taxon>
        <taxon>Streptophyta</taxon>
        <taxon>Embryophyta</taxon>
        <taxon>Tracheophyta</taxon>
        <taxon>Spermatophyta</taxon>
        <taxon>Magnoliopsida</taxon>
        <taxon>Trochodendrales</taxon>
        <taxon>Trochodendraceae</taxon>
        <taxon>Tetracentron</taxon>
    </lineage>
</organism>
<feature type="compositionally biased region" description="Basic and acidic residues" evidence="2">
    <location>
        <begin position="303"/>
        <end position="318"/>
    </location>
</feature>
<sequence>MSISEISSPPSLPDTHPLSVQLVSKSVSDQLLGKFSDISEEFDFNYEQSGLWSPPVRRSVFLSSPGIICNENEMLEKLRISMKSHHGRRRHKFVKEETIRKSAGSGIDNTQTLVTENSGRSKRRGPKGRYKSKGRSKSREKVKCYHCGKEGHMKRNLQIWKKEQKEDNNQKKDDDKNTTAAMSVIDVVVFSFGEEEYLHVADQDIEWVVDTAASYHATPNKEFFTSYKAGDFDVQHVPDLRLNLISGIALDRQGYENYFGNGRWKLTMGFLVVPKGKACCTLYKTHAKLRPEGEVQEEFGSDDTPKMVDDEMSQHEAVDQSTQQESSELQVRRSTQIVQGDPIQFR</sequence>
<evidence type="ECO:0000259" key="3">
    <source>
        <dbReference type="PROSITE" id="PS50158"/>
    </source>
</evidence>
<feature type="compositionally biased region" description="Polar residues" evidence="2">
    <location>
        <begin position="107"/>
        <end position="117"/>
    </location>
</feature>
<dbReference type="PROSITE" id="PS50158">
    <property type="entry name" value="ZF_CCHC"/>
    <property type="match status" value="1"/>
</dbReference>
<dbReference type="InterPro" id="IPR036875">
    <property type="entry name" value="Znf_CCHC_sf"/>
</dbReference>
<evidence type="ECO:0000313" key="5">
    <source>
        <dbReference type="Proteomes" id="UP000655225"/>
    </source>
</evidence>
<dbReference type="GO" id="GO:0003676">
    <property type="term" value="F:nucleic acid binding"/>
    <property type="evidence" value="ECO:0007669"/>
    <property type="project" value="InterPro"/>
</dbReference>
<feature type="region of interest" description="Disordered" evidence="2">
    <location>
        <begin position="86"/>
        <end position="142"/>
    </location>
</feature>
<proteinExistence type="predicted"/>
<feature type="compositionally biased region" description="Polar residues" evidence="2">
    <location>
        <begin position="319"/>
        <end position="338"/>
    </location>
</feature>
<dbReference type="Proteomes" id="UP000655225">
    <property type="component" value="Unassembled WGS sequence"/>
</dbReference>
<evidence type="ECO:0000313" key="4">
    <source>
        <dbReference type="EMBL" id="KAF8409097.1"/>
    </source>
</evidence>
<dbReference type="GO" id="GO:0008270">
    <property type="term" value="F:zinc ion binding"/>
    <property type="evidence" value="ECO:0007669"/>
    <property type="project" value="UniProtKB-KW"/>
</dbReference>
<dbReference type="OrthoDB" id="686565at2759"/>
<dbReference type="PANTHER" id="PTHR34287:SF2">
    <property type="match status" value="1"/>
</dbReference>
<protein>
    <recommendedName>
        <fullName evidence="3">CCHC-type domain-containing protein</fullName>
    </recommendedName>
</protein>
<evidence type="ECO:0000256" key="1">
    <source>
        <dbReference type="PROSITE-ProRule" id="PRU00047"/>
    </source>
</evidence>
<keyword evidence="1" id="KW-0863">Zinc-finger</keyword>
<feature type="region of interest" description="Disordered" evidence="2">
    <location>
        <begin position="293"/>
        <end position="346"/>
    </location>
</feature>
<dbReference type="AlphaFoldDB" id="A0A835DQV2"/>
<dbReference type="SUPFAM" id="SSF57756">
    <property type="entry name" value="Retrovirus zinc finger-like domains"/>
    <property type="match status" value="1"/>
</dbReference>
<evidence type="ECO:0000256" key="2">
    <source>
        <dbReference type="SAM" id="MobiDB-lite"/>
    </source>
</evidence>
<gene>
    <name evidence="4" type="ORF">HHK36_005170</name>
</gene>